<feature type="transmembrane region" description="Helical" evidence="1">
    <location>
        <begin position="556"/>
        <end position="584"/>
    </location>
</feature>
<protein>
    <recommendedName>
        <fullName evidence="2">DUF6536 domain-containing protein</fullName>
    </recommendedName>
</protein>
<gene>
    <name evidence="3" type="ORF">L207DRAFT_416363</name>
</gene>
<proteinExistence type="predicted"/>
<dbReference type="Pfam" id="PF20163">
    <property type="entry name" value="DUF6536"/>
    <property type="match status" value="1"/>
</dbReference>
<evidence type="ECO:0000313" key="4">
    <source>
        <dbReference type="Proteomes" id="UP000235786"/>
    </source>
</evidence>
<evidence type="ECO:0000256" key="1">
    <source>
        <dbReference type="SAM" id="Phobius"/>
    </source>
</evidence>
<feature type="transmembrane region" description="Helical" evidence="1">
    <location>
        <begin position="112"/>
        <end position="129"/>
    </location>
</feature>
<feature type="transmembrane region" description="Helical" evidence="1">
    <location>
        <begin position="422"/>
        <end position="445"/>
    </location>
</feature>
<accession>A0A2J6S8G6</accession>
<evidence type="ECO:0000313" key="3">
    <source>
        <dbReference type="EMBL" id="PMD47055.1"/>
    </source>
</evidence>
<organism evidence="3 4">
    <name type="scientific">Hyaloscypha variabilis (strain UAMH 11265 / GT02V1 / F)</name>
    <name type="common">Meliniomyces variabilis</name>
    <dbReference type="NCBI Taxonomy" id="1149755"/>
    <lineage>
        <taxon>Eukaryota</taxon>
        <taxon>Fungi</taxon>
        <taxon>Dikarya</taxon>
        <taxon>Ascomycota</taxon>
        <taxon>Pezizomycotina</taxon>
        <taxon>Leotiomycetes</taxon>
        <taxon>Helotiales</taxon>
        <taxon>Hyaloscyphaceae</taxon>
        <taxon>Hyaloscypha</taxon>
        <taxon>Hyaloscypha variabilis</taxon>
    </lineage>
</organism>
<feature type="transmembrane region" description="Helical" evidence="1">
    <location>
        <begin position="7"/>
        <end position="24"/>
    </location>
</feature>
<name>A0A2J6S8G6_HYAVF</name>
<dbReference type="AlphaFoldDB" id="A0A2J6S8G6"/>
<feature type="transmembrane region" description="Helical" evidence="1">
    <location>
        <begin position="604"/>
        <end position="625"/>
    </location>
</feature>
<dbReference type="Proteomes" id="UP000235786">
    <property type="component" value="Unassembled WGS sequence"/>
</dbReference>
<feature type="transmembrane region" description="Helical" evidence="1">
    <location>
        <begin position="323"/>
        <end position="347"/>
    </location>
</feature>
<keyword evidence="1" id="KW-1133">Transmembrane helix</keyword>
<feature type="transmembrane region" description="Helical" evidence="1">
    <location>
        <begin position="54"/>
        <end position="73"/>
    </location>
</feature>
<sequence>MVFWLSGAGAVFITNLVIIVWAYLRVPNDDEIVPYNRNLYVGDCSKTQSLNTGFHLLINILSTLLLGATNFFMQRLLAPTREEVSQAHSKFRWLDIGILSLRNLKYISKLRVGLWSLLCLSSLSLHLFYNSSIYASFPNNSYFVYSVNEAFGQLNNNVSAQTNDTDLTNFMVDLNEIQWNGFENFSWYMTSSNDFNNFLSGSFNKLDPLQCLDAYAQDFQASPSDLFVVTQDNVSYLNSSLPAVLYAEHVPNPLPAIDPYSWICSQFPQTSTSLCSDHISSFKANISSWQPFGHQVDYCLTQGYVEIGPLNMLTGQCRVQLDLSVALIVGIVNLVQVILMCVSILGVRNKPLLTNGDAILSFLEDPDSATQSMSLLEKSDVQRFKVPKKKAQAAQSVKWLSSPKSFVATRKRWHTAVGKGRWIGFAILYICLFTIGIFFFVYGLYGLGPGPSKYLPSLWKLGLGQHAMTVINFPGWINYSYGDIGLFQTALLANMAQPILSGLYILYNGILTSMVQAAEWSSYSVQQKGLRISTTTKGAQRSTYFLSLPYRYSVPLLIASALLHWLVSQSVFMLAINSGVLFYGDDGIDEDTITSNYTCGYSPIAILLVIILALLMATVAILLGFKRFKSGMPMVGSCSVAISAACHPVPGVEKRVFTDEPLTWGVMGVNVEGVAHCGFSSDLLEAPKSGILYA</sequence>
<dbReference type="STRING" id="1149755.A0A2J6S8G6"/>
<dbReference type="OrthoDB" id="5429634at2759"/>
<dbReference type="EMBL" id="KZ613938">
    <property type="protein sequence ID" value="PMD47055.1"/>
    <property type="molecule type" value="Genomic_DNA"/>
</dbReference>
<dbReference type="PANTHER" id="PTHR35395:SF1">
    <property type="entry name" value="DUF6536 DOMAIN-CONTAINING PROTEIN"/>
    <property type="match status" value="1"/>
</dbReference>
<evidence type="ECO:0000259" key="2">
    <source>
        <dbReference type="Pfam" id="PF20163"/>
    </source>
</evidence>
<dbReference type="InterPro" id="IPR046623">
    <property type="entry name" value="DUF6536"/>
</dbReference>
<feature type="domain" description="DUF6536" evidence="2">
    <location>
        <begin position="5"/>
        <end position="152"/>
    </location>
</feature>
<keyword evidence="1" id="KW-0472">Membrane</keyword>
<keyword evidence="4" id="KW-1185">Reference proteome</keyword>
<dbReference type="PANTHER" id="PTHR35395">
    <property type="entry name" value="DUF6536 DOMAIN-CONTAINING PROTEIN"/>
    <property type="match status" value="1"/>
</dbReference>
<keyword evidence="1" id="KW-0812">Transmembrane</keyword>
<reference evidence="3 4" key="1">
    <citation type="submission" date="2016-04" db="EMBL/GenBank/DDBJ databases">
        <title>A degradative enzymes factory behind the ericoid mycorrhizal symbiosis.</title>
        <authorList>
            <consortium name="DOE Joint Genome Institute"/>
            <person name="Martino E."/>
            <person name="Morin E."/>
            <person name="Grelet G."/>
            <person name="Kuo A."/>
            <person name="Kohler A."/>
            <person name="Daghino S."/>
            <person name="Barry K."/>
            <person name="Choi C."/>
            <person name="Cichocki N."/>
            <person name="Clum A."/>
            <person name="Copeland A."/>
            <person name="Hainaut M."/>
            <person name="Haridas S."/>
            <person name="Labutti K."/>
            <person name="Lindquist E."/>
            <person name="Lipzen A."/>
            <person name="Khouja H.-R."/>
            <person name="Murat C."/>
            <person name="Ohm R."/>
            <person name="Olson A."/>
            <person name="Spatafora J."/>
            <person name="Veneault-Fourrey C."/>
            <person name="Henrissat B."/>
            <person name="Grigoriev I."/>
            <person name="Martin F."/>
            <person name="Perotto S."/>
        </authorList>
    </citation>
    <scope>NUCLEOTIDE SEQUENCE [LARGE SCALE GENOMIC DNA]</scope>
    <source>
        <strain evidence="3 4">F</strain>
    </source>
</reference>
<feature type="transmembrane region" description="Helical" evidence="1">
    <location>
        <begin position="484"/>
        <end position="507"/>
    </location>
</feature>